<dbReference type="AlphaFoldDB" id="A0A173UNQ3"/>
<dbReference type="EMBL" id="CYXZ01000015">
    <property type="protein sequence ID" value="CUN15625.1"/>
    <property type="molecule type" value="Genomic_DNA"/>
</dbReference>
<organism evidence="2 3">
    <name type="scientific">Roseburia intestinalis</name>
    <dbReference type="NCBI Taxonomy" id="166486"/>
    <lineage>
        <taxon>Bacteria</taxon>
        <taxon>Bacillati</taxon>
        <taxon>Bacillota</taxon>
        <taxon>Clostridia</taxon>
        <taxon>Lachnospirales</taxon>
        <taxon>Lachnospiraceae</taxon>
        <taxon>Roseburia</taxon>
    </lineage>
</organism>
<sequence>MIWFSDIFHKFPRLSRISTLFLILLVVFPTVFLDGCAFSRHAPDQSARISSGYEPEQTDSVSSESTDNDNQRADSSSANAFDEFLLQLFRSEAALNTINLHFSLSSPESYGITEVPISLGSISSQASKENRAALENTTAALKRFDREKLSKPRQLTYDILSDYLAMEQKGTDFSLYEEYLNPSSGTQAQLPVLYEEYRFSSEDDIKTYLKLLPLTGSYFDQIIAFEKQKAAAGLFMSDAICKSVIEQCSRFADDGDDHYLILTFNKKVDAFKDLSDEQKTAYKKQNEKIVKEVIFPAYTSLASSLTSLLGSGKNEKGLCYLKHGRDYYEYLVYENTGCADSIADIQTMIGQKRLSDLSEAAALTDSNPSLWKDAQKASLSYAEPASVLEQLKEQMQADFPKAPDVSYTVSPIEECMEDYLAPAYYITAPIDDYNANSIYINAKTDASTMRYFTTLAHEGFPGHLYQTIMSYQSGLPAIRSILNYPGYVEGWATYVEMMSYHYAGLREDAATLLALNQSALLSLYASTDIGIHYDGWSLADTIKFWNDYGISDPDTIAEIYRYIISEPANYLRYYVGYLQFLELKDYAKEIFGSDYNEISFHQAVLSIGPAPFQIVKDYLKDFYQK</sequence>
<protein>
    <submittedName>
        <fullName evidence="2">Bacterial protein of uncharacterized function (DUF885)</fullName>
    </submittedName>
</protein>
<evidence type="ECO:0000313" key="2">
    <source>
        <dbReference type="EMBL" id="CUN15625.1"/>
    </source>
</evidence>
<reference evidence="2 3" key="1">
    <citation type="submission" date="2015-09" db="EMBL/GenBank/DDBJ databases">
        <authorList>
            <consortium name="Pathogen Informatics"/>
        </authorList>
    </citation>
    <scope>NUCLEOTIDE SEQUENCE [LARGE SCALE GENOMIC DNA]</scope>
    <source>
        <strain evidence="2 3">2789STDY5834960</strain>
    </source>
</reference>
<dbReference type="PaxDb" id="166486-ERS852572_02179"/>
<dbReference type="PANTHER" id="PTHR33361:SF2">
    <property type="entry name" value="DUF885 DOMAIN-CONTAINING PROTEIN"/>
    <property type="match status" value="1"/>
</dbReference>
<evidence type="ECO:0000256" key="1">
    <source>
        <dbReference type="SAM" id="MobiDB-lite"/>
    </source>
</evidence>
<name>A0A173UNQ3_9FIRM</name>
<dbReference type="PANTHER" id="PTHR33361">
    <property type="entry name" value="GLR0591 PROTEIN"/>
    <property type="match status" value="1"/>
</dbReference>
<gene>
    <name evidence="2" type="ORF">ERS852572_02179</name>
</gene>
<proteinExistence type="predicted"/>
<dbReference type="STRING" id="166486.ERS852572_02179"/>
<dbReference type="RefSeq" id="WP_242863561.1">
    <property type="nucleotide sequence ID" value="NZ_CABIYH010000015.1"/>
</dbReference>
<evidence type="ECO:0000313" key="3">
    <source>
        <dbReference type="Proteomes" id="UP000095350"/>
    </source>
</evidence>
<accession>A0A173UNQ3</accession>
<dbReference type="Proteomes" id="UP000095350">
    <property type="component" value="Unassembled WGS sequence"/>
</dbReference>
<feature type="region of interest" description="Disordered" evidence="1">
    <location>
        <begin position="47"/>
        <end position="75"/>
    </location>
</feature>
<dbReference type="Pfam" id="PF05960">
    <property type="entry name" value="DUF885"/>
    <property type="match status" value="1"/>
</dbReference>
<dbReference type="InterPro" id="IPR010281">
    <property type="entry name" value="DUF885"/>
</dbReference>